<feature type="region of interest" description="Disordered" evidence="1">
    <location>
        <begin position="1"/>
        <end position="37"/>
    </location>
</feature>
<dbReference type="Proteomes" id="UP000292957">
    <property type="component" value="Unassembled WGS sequence"/>
</dbReference>
<feature type="region of interest" description="Disordered" evidence="1">
    <location>
        <begin position="229"/>
        <end position="289"/>
    </location>
</feature>
<sequence>MPSQKRKDFSDDEDTPSAYYEPRRSLSPTPSPKRRRCDVLESGMSQLTLGGLPFYGAPPTSYTTLSGGPARTVVGASASPSYLAPAVQHPETPTVVSTISHPWSDAPQDPYVTPILANITTPVVLPGSVEEPTSPEASTGEAEVADVSMKGPSWYEIEKDRIVITDLEDSDAEDEDRTATDSGPDAPAFKISSALLDRLPKPHALGALGPEPSPATALVLYRPLIVPAEHEEGPSDEEEGKEERDLGSVSVEELQPMVEEVPMEDTRPCTPMVESVDEPVDEPMDIEML</sequence>
<feature type="compositionally biased region" description="Acidic residues" evidence="1">
    <location>
        <begin position="166"/>
        <end position="176"/>
    </location>
</feature>
<evidence type="ECO:0000313" key="2">
    <source>
        <dbReference type="EMBL" id="TBU29559.1"/>
    </source>
</evidence>
<evidence type="ECO:0000256" key="1">
    <source>
        <dbReference type="SAM" id="MobiDB-lite"/>
    </source>
</evidence>
<feature type="compositionally biased region" description="Acidic residues" evidence="1">
    <location>
        <begin position="275"/>
        <end position="289"/>
    </location>
</feature>
<proteinExistence type="predicted"/>
<reference evidence="2" key="1">
    <citation type="submission" date="2019-01" db="EMBL/GenBank/DDBJ databases">
        <title>Draft genome sequences of three monokaryotic isolates of the white-rot basidiomycete fungus Dichomitus squalens.</title>
        <authorList>
            <consortium name="DOE Joint Genome Institute"/>
            <person name="Lopez S.C."/>
            <person name="Andreopoulos B."/>
            <person name="Pangilinan J."/>
            <person name="Lipzen A."/>
            <person name="Riley R."/>
            <person name="Ahrendt S."/>
            <person name="Ng V."/>
            <person name="Barry K."/>
            <person name="Daum C."/>
            <person name="Grigoriev I.V."/>
            <person name="Hilden K.S."/>
            <person name="Makela M.R."/>
            <person name="de Vries R.P."/>
        </authorList>
    </citation>
    <scope>NUCLEOTIDE SEQUENCE [LARGE SCALE GENOMIC DNA]</scope>
    <source>
        <strain evidence="2">OM18370.1</strain>
    </source>
</reference>
<feature type="region of interest" description="Disordered" evidence="1">
    <location>
        <begin position="166"/>
        <end position="188"/>
    </location>
</feature>
<dbReference type="AlphaFoldDB" id="A0A4Q9MPE5"/>
<dbReference type="OrthoDB" id="3364141at2759"/>
<organism evidence="2">
    <name type="scientific">Dichomitus squalens</name>
    <dbReference type="NCBI Taxonomy" id="114155"/>
    <lineage>
        <taxon>Eukaryota</taxon>
        <taxon>Fungi</taxon>
        <taxon>Dikarya</taxon>
        <taxon>Basidiomycota</taxon>
        <taxon>Agaricomycotina</taxon>
        <taxon>Agaricomycetes</taxon>
        <taxon>Polyporales</taxon>
        <taxon>Polyporaceae</taxon>
        <taxon>Dichomitus</taxon>
    </lineage>
</organism>
<name>A0A4Q9MPE5_9APHY</name>
<gene>
    <name evidence="2" type="ORF">BD311DRAFT_660839</name>
</gene>
<accession>A0A4Q9MPE5</accession>
<protein>
    <submittedName>
        <fullName evidence="2">Uncharacterized protein</fullName>
    </submittedName>
</protein>
<dbReference type="EMBL" id="ML143412">
    <property type="protein sequence ID" value="TBU29559.1"/>
    <property type="molecule type" value="Genomic_DNA"/>
</dbReference>